<protein>
    <recommendedName>
        <fullName evidence="29 32">E3 ubiquitin-protein ligase parkin</fullName>
        <ecNumber evidence="7 32">2.3.2.31</ecNumber>
    </recommendedName>
</protein>
<evidence type="ECO:0000256" key="26">
    <source>
        <dbReference type="ARBA" id="ARBA00023242"/>
    </source>
</evidence>
<evidence type="ECO:0000256" key="15">
    <source>
        <dbReference type="ARBA" id="ARBA00022786"/>
    </source>
</evidence>
<dbReference type="GO" id="GO:0098793">
    <property type="term" value="C:presynapse"/>
    <property type="evidence" value="ECO:0007669"/>
    <property type="project" value="UniProtKB-SubCell"/>
</dbReference>
<dbReference type="SMART" id="SM00647">
    <property type="entry name" value="IBR"/>
    <property type="match status" value="2"/>
</dbReference>
<evidence type="ECO:0000256" key="34">
    <source>
        <dbReference type="SAM" id="MobiDB-lite"/>
    </source>
</evidence>
<evidence type="ECO:0000256" key="10">
    <source>
        <dbReference type="ARBA" id="ARBA00022553"/>
    </source>
</evidence>
<evidence type="ECO:0000256" key="3">
    <source>
        <dbReference type="ARBA" id="ARBA00004240"/>
    </source>
</evidence>
<dbReference type="GO" id="GO:1903377">
    <property type="term" value="P:negative regulation of oxidative stress-induced neuron intrinsic apoptotic signaling pathway"/>
    <property type="evidence" value="ECO:0007669"/>
    <property type="project" value="UniProtKB-ARBA"/>
</dbReference>
<evidence type="ECO:0000256" key="11">
    <source>
        <dbReference type="ARBA" id="ARBA00022679"/>
    </source>
</evidence>
<name>A0A6P4YFT5_BRABE</name>
<dbReference type="GO" id="GO:0005634">
    <property type="term" value="C:nucleus"/>
    <property type="evidence" value="ECO:0007669"/>
    <property type="project" value="UniProtKB-SubCell"/>
</dbReference>
<accession>A0A6P4YFT5</accession>
<evidence type="ECO:0000259" key="36">
    <source>
        <dbReference type="PROSITE" id="PS51873"/>
    </source>
</evidence>
<keyword evidence="17" id="KW-0256">Endoplasmic reticulum</keyword>
<evidence type="ECO:0000256" key="28">
    <source>
        <dbReference type="ARBA" id="ARBA00029442"/>
    </source>
</evidence>
<dbReference type="GO" id="GO:0043005">
    <property type="term" value="C:neuron projection"/>
    <property type="evidence" value="ECO:0007669"/>
    <property type="project" value="UniProtKB-ARBA"/>
</dbReference>
<dbReference type="KEGG" id="bbel:109469260"/>
<dbReference type="OrthoDB" id="1431934at2759"/>
<dbReference type="InterPro" id="IPR002867">
    <property type="entry name" value="IBR_dom"/>
</dbReference>
<dbReference type="GO" id="GO:0080090">
    <property type="term" value="P:regulation of primary metabolic process"/>
    <property type="evidence" value="ECO:0007669"/>
    <property type="project" value="UniProtKB-ARBA"/>
</dbReference>
<evidence type="ECO:0000256" key="16">
    <source>
        <dbReference type="ARBA" id="ARBA00022787"/>
    </source>
</evidence>
<evidence type="ECO:0000256" key="24">
    <source>
        <dbReference type="ARBA" id="ARBA00023136"/>
    </source>
</evidence>
<proteinExistence type="inferred from homology"/>
<dbReference type="UniPathway" id="UPA00143"/>
<evidence type="ECO:0000259" key="35">
    <source>
        <dbReference type="PROSITE" id="PS50053"/>
    </source>
</evidence>
<comment type="similarity">
    <text evidence="28 32">Belongs to the RBR family. Parkin subfamily.</text>
</comment>
<evidence type="ECO:0000256" key="32">
    <source>
        <dbReference type="PIRNR" id="PIRNR037880"/>
    </source>
</evidence>
<keyword evidence="13" id="KW-0677">Repeat</keyword>
<evidence type="ECO:0000256" key="18">
    <source>
        <dbReference type="ARBA" id="ARBA00022833"/>
    </source>
</evidence>
<keyword evidence="8" id="KW-0963">Cytoplasm</keyword>
<evidence type="ECO:0000256" key="25">
    <source>
        <dbReference type="ARBA" id="ARBA00023163"/>
    </source>
</evidence>
<dbReference type="CDD" id="cd01798">
    <property type="entry name" value="Ubl_parkin"/>
    <property type="match status" value="1"/>
</dbReference>
<dbReference type="InterPro" id="IPR000626">
    <property type="entry name" value="Ubiquitin-like_dom"/>
</dbReference>
<dbReference type="SUPFAM" id="SSF54236">
    <property type="entry name" value="Ubiquitin-like"/>
    <property type="match status" value="1"/>
</dbReference>
<keyword evidence="27" id="KW-0966">Cell projection</keyword>
<evidence type="ECO:0000256" key="1">
    <source>
        <dbReference type="ARBA" id="ARBA00001798"/>
    </source>
</evidence>
<keyword evidence="26" id="KW-0539">Nucleus</keyword>
<comment type="function">
    <text evidence="32">Functions within a multiprotein E3 ubiquitin ligase complex, catalyzing the covalent attachment of ubiquitin moieties onto substrate proteins.</text>
</comment>
<evidence type="ECO:0000256" key="13">
    <source>
        <dbReference type="ARBA" id="ARBA00022737"/>
    </source>
</evidence>
<dbReference type="InterPro" id="IPR003977">
    <property type="entry name" value="Parkin"/>
</dbReference>
<dbReference type="PIRSF" id="PIRSF037880">
    <property type="entry name" value="Parkin"/>
    <property type="match status" value="1"/>
</dbReference>
<dbReference type="CDD" id="cd21382">
    <property type="entry name" value="RING0_parkin"/>
    <property type="match status" value="1"/>
</dbReference>
<dbReference type="Gene3D" id="2.20.25.20">
    <property type="match status" value="1"/>
</dbReference>
<gene>
    <name evidence="38" type="primary">LOC109469260</name>
</gene>
<dbReference type="EC" id="2.3.2.31" evidence="7 32"/>
<feature type="domain" description="RING-type" evidence="36">
    <location>
        <begin position="213"/>
        <end position="443"/>
    </location>
</feature>
<dbReference type="RefSeq" id="XP_019623303.1">
    <property type="nucleotide sequence ID" value="XM_019767744.1"/>
</dbReference>
<evidence type="ECO:0000313" key="37">
    <source>
        <dbReference type="Proteomes" id="UP000515135"/>
    </source>
</evidence>
<dbReference type="GO" id="GO:0061630">
    <property type="term" value="F:ubiquitin protein ligase activity"/>
    <property type="evidence" value="ECO:0007669"/>
    <property type="project" value="UniProtKB-EC"/>
</dbReference>
<dbReference type="CDD" id="cd20357">
    <property type="entry name" value="Rcat_RBR_parkin"/>
    <property type="match status" value="1"/>
</dbReference>
<dbReference type="PANTHER" id="PTHR11685">
    <property type="entry name" value="RBR FAMILY RING FINGER AND IBR DOMAIN-CONTAINING"/>
    <property type="match status" value="1"/>
</dbReference>
<evidence type="ECO:0000256" key="9">
    <source>
        <dbReference type="ARBA" id="ARBA00022499"/>
    </source>
</evidence>
<keyword evidence="18 32" id="KW-0862">Zinc</keyword>
<evidence type="ECO:0000256" key="19">
    <source>
        <dbReference type="ARBA" id="ARBA00022843"/>
    </source>
</evidence>
<comment type="subunit">
    <text evidence="32">Forms an E3 ubiquitin ligase complex.</text>
</comment>
<dbReference type="InterPro" id="IPR054694">
    <property type="entry name" value="Parkin-like_IBR"/>
</dbReference>
<dbReference type="FunFam" id="1.20.120.1750:FF:000009">
    <property type="entry name" value="E3 ubiquitin-protein ligase parkin"/>
    <property type="match status" value="1"/>
</dbReference>
<evidence type="ECO:0000256" key="27">
    <source>
        <dbReference type="ARBA" id="ARBA00023273"/>
    </source>
</evidence>
<dbReference type="GO" id="GO:0000151">
    <property type="term" value="C:ubiquitin ligase complex"/>
    <property type="evidence" value="ECO:0007669"/>
    <property type="project" value="UniProtKB-UniRule"/>
</dbReference>
<dbReference type="GO" id="GO:0005741">
    <property type="term" value="C:mitochondrial outer membrane"/>
    <property type="evidence" value="ECO:0007669"/>
    <property type="project" value="UniProtKB-SubCell"/>
</dbReference>
<evidence type="ECO:0000256" key="5">
    <source>
        <dbReference type="ARBA" id="ARBA00004514"/>
    </source>
</evidence>
<evidence type="ECO:0000256" key="6">
    <source>
        <dbReference type="ARBA" id="ARBA00004906"/>
    </source>
</evidence>
<feature type="compositionally biased region" description="Polar residues" evidence="34">
    <location>
        <begin position="83"/>
        <end position="98"/>
    </location>
</feature>
<dbReference type="SMART" id="SM00213">
    <property type="entry name" value="UBQ"/>
    <property type="match status" value="1"/>
</dbReference>
<dbReference type="PROSITE" id="PS50053">
    <property type="entry name" value="UBIQUITIN_2"/>
    <property type="match status" value="1"/>
</dbReference>
<evidence type="ECO:0000256" key="12">
    <source>
        <dbReference type="ARBA" id="ARBA00022723"/>
    </source>
</evidence>
<dbReference type="GO" id="GO:1903530">
    <property type="term" value="P:regulation of secretion by cell"/>
    <property type="evidence" value="ECO:0007669"/>
    <property type="project" value="UniProtKB-ARBA"/>
</dbReference>
<dbReference type="GO" id="GO:0022603">
    <property type="term" value="P:regulation of anatomical structure morphogenesis"/>
    <property type="evidence" value="ECO:0007669"/>
    <property type="project" value="UniProtKB-ARBA"/>
</dbReference>
<dbReference type="Proteomes" id="UP000515135">
    <property type="component" value="Unplaced"/>
</dbReference>
<evidence type="ECO:0000256" key="31">
    <source>
        <dbReference type="ARBA" id="ARBA00034106"/>
    </source>
</evidence>
<dbReference type="FunFam" id="3.10.20.90:FF:000142">
    <property type="entry name" value="E3 ubiquitin-protein ligase parkin"/>
    <property type="match status" value="1"/>
</dbReference>
<dbReference type="Pfam" id="PF17978">
    <property type="entry name" value="zf-RING_14"/>
    <property type="match status" value="1"/>
</dbReference>
<dbReference type="GO" id="GO:0005829">
    <property type="term" value="C:cytosol"/>
    <property type="evidence" value="ECO:0007669"/>
    <property type="project" value="UniProtKB-SubCell"/>
</dbReference>
<keyword evidence="19 32" id="KW-0832">Ubl conjugation</keyword>
<keyword evidence="9" id="KW-1017">Isopeptide bond</keyword>
<evidence type="ECO:0000256" key="21">
    <source>
        <dbReference type="ARBA" id="ARBA00023015"/>
    </source>
</evidence>
<evidence type="ECO:0000256" key="7">
    <source>
        <dbReference type="ARBA" id="ARBA00012251"/>
    </source>
</evidence>
<dbReference type="GO" id="GO:0000423">
    <property type="term" value="P:mitophagy"/>
    <property type="evidence" value="ECO:0007669"/>
    <property type="project" value="UniProtKB-ARBA"/>
</dbReference>
<evidence type="ECO:0000256" key="30">
    <source>
        <dbReference type="ARBA" id="ARBA00034105"/>
    </source>
</evidence>
<dbReference type="Gene3D" id="3.10.20.90">
    <property type="entry name" value="Phosphatidylinositol 3-kinase Catalytic Subunit, Chain A, domain 1"/>
    <property type="match status" value="1"/>
</dbReference>
<organism evidence="37 38">
    <name type="scientific">Branchiostoma belcheri</name>
    <name type="common">Amphioxus</name>
    <dbReference type="NCBI Taxonomy" id="7741"/>
    <lineage>
        <taxon>Eukaryota</taxon>
        <taxon>Metazoa</taxon>
        <taxon>Chordata</taxon>
        <taxon>Cephalochordata</taxon>
        <taxon>Leptocardii</taxon>
        <taxon>Amphioxiformes</taxon>
        <taxon>Branchiostomatidae</taxon>
        <taxon>Branchiostoma</taxon>
    </lineage>
</organism>
<dbReference type="PROSITE" id="PS51873">
    <property type="entry name" value="TRIAD"/>
    <property type="match status" value="1"/>
</dbReference>
<keyword evidence="24" id="KW-0472">Membrane</keyword>
<evidence type="ECO:0000256" key="14">
    <source>
        <dbReference type="ARBA" id="ARBA00022771"/>
    </source>
</evidence>
<dbReference type="FunFam" id="2.20.25.20:FF:000008">
    <property type="entry name" value="E3 ubiquitin-protein ligase parkin"/>
    <property type="match status" value="1"/>
</dbReference>
<dbReference type="GO" id="GO:0014069">
    <property type="term" value="C:postsynaptic density"/>
    <property type="evidence" value="ECO:0007669"/>
    <property type="project" value="UniProtKB-SubCell"/>
</dbReference>
<keyword evidence="21" id="KW-0805">Transcription regulation</keyword>
<dbReference type="GO" id="GO:0009896">
    <property type="term" value="P:positive regulation of catabolic process"/>
    <property type="evidence" value="ECO:0007669"/>
    <property type="project" value="UniProtKB-ARBA"/>
</dbReference>
<dbReference type="GO" id="GO:0016567">
    <property type="term" value="P:protein ubiquitination"/>
    <property type="evidence" value="ECO:0007669"/>
    <property type="project" value="UniProtKB-UniRule"/>
</dbReference>
<dbReference type="InterPro" id="IPR029071">
    <property type="entry name" value="Ubiquitin-like_domsf"/>
</dbReference>
<keyword evidence="12 32" id="KW-0479">Metal-binding</keyword>
<dbReference type="PRINTS" id="PR01475">
    <property type="entry name" value="PARKIN"/>
</dbReference>
<dbReference type="GO" id="GO:0008270">
    <property type="term" value="F:zinc ion binding"/>
    <property type="evidence" value="ECO:0007669"/>
    <property type="project" value="UniProtKB-KW"/>
</dbReference>
<keyword evidence="22" id="KW-0770">Synapse</keyword>
<keyword evidence="25" id="KW-0804">Transcription</keyword>
<keyword evidence="16" id="KW-1000">Mitochondrion outer membrane</keyword>
<dbReference type="InterPro" id="IPR031127">
    <property type="entry name" value="E3_UB_ligase_RBR"/>
</dbReference>
<keyword evidence="23 32" id="KW-0496">Mitochondrion</keyword>
<dbReference type="CDD" id="cd20340">
    <property type="entry name" value="BRcat_RBR_parkin"/>
    <property type="match status" value="1"/>
</dbReference>
<dbReference type="InterPro" id="IPR044066">
    <property type="entry name" value="TRIAD_supradom"/>
</dbReference>
<comment type="pathway">
    <text evidence="6 32">Protein modification; protein ubiquitination.</text>
</comment>
<dbReference type="Pfam" id="PF00240">
    <property type="entry name" value="ubiquitin"/>
    <property type="match status" value="1"/>
</dbReference>
<keyword evidence="10" id="KW-0597">Phosphoprotein</keyword>
<dbReference type="InterPro" id="IPR041565">
    <property type="entry name" value="Parkin_Znf-RING"/>
</dbReference>
<dbReference type="Pfam" id="PF17976">
    <property type="entry name" value="zf-RING_12"/>
    <property type="match status" value="1"/>
</dbReference>
<keyword evidence="20 32" id="KW-0072">Autophagy</keyword>
<evidence type="ECO:0000256" key="29">
    <source>
        <dbReference type="ARBA" id="ARBA00029536"/>
    </source>
</evidence>
<dbReference type="SUPFAM" id="SSF57850">
    <property type="entry name" value="RING/U-box"/>
    <property type="match status" value="1"/>
</dbReference>
<dbReference type="Gene3D" id="1.20.120.1750">
    <property type="match status" value="1"/>
</dbReference>
<feature type="domain" description="Ubiquitin-like" evidence="35">
    <location>
        <begin position="5"/>
        <end position="74"/>
    </location>
</feature>
<dbReference type="GO" id="GO:0005783">
    <property type="term" value="C:endoplasmic reticulum"/>
    <property type="evidence" value="ECO:0007669"/>
    <property type="project" value="UniProtKB-SubCell"/>
</dbReference>
<evidence type="ECO:0000256" key="33">
    <source>
        <dbReference type="PIRSR" id="PIRSR037880-1"/>
    </source>
</evidence>
<comment type="catalytic activity">
    <reaction evidence="1 32">
        <text>[E2 ubiquitin-conjugating enzyme]-S-ubiquitinyl-L-cysteine + [acceptor protein]-L-lysine = [E2 ubiquitin-conjugating enzyme]-L-cysteine + [acceptor protein]-N(6)-ubiquitinyl-L-lysine.</text>
        <dbReference type="EC" id="2.3.2.31"/>
    </reaction>
</comment>
<dbReference type="InterPro" id="IPR047535">
    <property type="entry name" value="RING-HC_RBR_parkin"/>
</dbReference>
<sequence>MSTDMQVFVRFNSHHSFPVDVDSSWSVGRLKEVLAARQQVPPAEIRIIFAGRELRDSFIIGECDLASHSIVHVVRGRPQLSVEAQVSSSTPEEPQSLTRVDLNEPEDGASASSTTQGAARRLPHFFVYCKQQCKDVQPGKLRVRCATCRQGTLTLNRGPGSWDDVLLPGRIQGRCQSQGCQGTVAEFYFKCAAHPTLEEDTAVALYMIKSNTQDVPCMACVEVSTPLIVFECEDAHTSCLDCFNTYCTTRLNDRQFVQDATLGYTLPCPAECEDSLIKEVHHFRVLGDEQYDRYQRFGTEECVLQMGGVLCPGRGCGAGLLPEGDTRRVECVRQGAQGCGFVFCKDCLEPFHQGECRPQMEQPFGAENRYAVDPESALRSRWERESEETVSRTTKPCPNCKVPVEKNGGCMHMTCPRAQCRYEWCWLCETAWNRDCQGDHWFG</sequence>
<feature type="active site" evidence="33">
    <location>
        <position position="410"/>
    </location>
</feature>
<dbReference type="InterPro" id="IPR047534">
    <property type="entry name" value="BRcat_RBR_parkin"/>
</dbReference>
<dbReference type="AlphaFoldDB" id="A0A6P4YFT5"/>
<dbReference type="InterPro" id="IPR047536">
    <property type="entry name" value="Rcat_RBR_parkin"/>
</dbReference>
<dbReference type="GO" id="GO:0050804">
    <property type="term" value="P:modulation of chemical synaptic transmission"/>
    <property type="evidence" value="ECO:0007669"/>
    <property type="project" value="UniProtKB-ARBA"/>
</dbReference>
<evidence type="ECO:0000256" key="17">
    <source>
        <dbReference type="ARBA" id="ARBA00022824"/>
    </source>
</evidence>
<dbReference type="InterPro" id="IPR041170">
    <property type="entry name" value="Znf-RING_14"/>
</dbReference>
<keyword evidence="15 32" id="KW-0833">Ubl conjugation pathway</keyword>
<dbReference type="GeneID" id="109469260"/>
<dbReference type="GO" id="GO:0034976">
    <property type="term" value="P:response to endoplasmic reticulum stress"/>
    <property type="evidence" value="ECO:0007669"/>
    <property type="project" value="UniProtKB-ARBA"/>
</dbReference>
<feature type="region of interest" description="Disordered" evidence="34">
    <location>
        <begin position="83"/>
        <end position="116"/>
    </location>
</feature>
<evidence type="ECO:0000256" key="2">
    <source>
        <dbReference type="ARBA" id="ARBA00004123"/>
    </source>
</evidence>
<comment type="subcellular location">
    <subcellularLocation>
        <location evidence="5">Cytoplasm</location>
        <location evidence="5">Cytosol</location>
    </subcellularLocation>
    <subcellularLocation>
        <location evidence="3">Endoplasmic reticulum</location>
    </subcellularLocation>
    <subcellularLocation>
        <location evidence="4">Mitochondrion outer membrane</location>
    </subcellularLocation>
    <subcellularLocation>
        <location evidence="2">Nucleus</location>
    </subcellularLocation>
    <subcellularLocation>
        <location evidence="30">Postsynaptic density</location>
    </subcellularLocation>
    <subcellularLocation>
        <location evidence="31">Presynapse</location>
    </subcellularLocation>
</comment>
<reference evidence="38" key="1">
    <citation type="submission" date="2025-08" db="UniProtKB">
        <authorList>
            <consortium name="RefSeq"/>
        </authorList>
    </citation>
    <scope>IDENTIFICATION</scope>
    <source>
        <tissue evidence="38">Gonad</tissue>
    </source>
</reference>
<evidence type="ECO:0000256" key="8">
    <source>
        <dbReference type="ARBA" id="ARBA00022490"/>
    </source>
</evidence>
<keyword evidence="37" id="KW-1185">Reference proteome</keyword>
<evidence type="ECO:0000256" key="23">
    <source>
        <dbReference type="ARBA" id="ARBA00023128"/>
    </source>
</evidence>
<dbReference type="CDD" id="cd16627">
    <property type="entry name" value="RING-HC_RBR_parkin"/>
    <property type="match status" value="1"/>
</dbReference>
<keyword evidence="14" id="KW-0863">Zinc-finger</keyword>
<dbReference type="Pfam" id="PF22605">
    <property type="entry name" value="IBR_2"/>
    <property type="match status" value="1"/>
</dbReference>
<evidence type="ECO:0000256" key="20">
    <source>
        <dbReference type="ARBA" id="ARBA00023006"/>
    </source>
</evidence>
<evidence type="ECO:0000256" key="22">
    <source>
        <dbReference type="ARBA" id="ARBA00023018"/>
    </source>
</evidence>
<evidence type="ECO:0000313" key="38">
    <source>
        <dbReference type="RefSeq" id="XP_019623303.1"/>
    </source>
</evidence>
<evidence type="ECO:0000256" key="4">
    <source>
        <dbReference type="ARBA" id="ARBA00004294"/>
    </source>
</evidence>
<keyword evidence="11" id="KW-0808">Transferase</keyword>